<reference evidence="2 3" key="1">
    <citation type="journal article" date="2018" name="Nat. Ecol. Evol.">
        <title>Pezizomycetes genomes reveal the molecular basis of ectomycorrhizal truffle lifestyle.</title>
        <authorList>
            <person name="Murat C."/>
            <person name="Payen T."/>
            <person name="Noel B."/>
            <person name="Kuo A."/>
            <person name="Morin E."/>
            <person name="Chen J."/>
            <person name="Kohler A."/>
            <person name="Krizsan K."/>
            <person name="Balestrini R."/>
            <person name="Da Silva C."/>
            <person name="Montanini B."/>
            <person name="Hainaut M."/>
            <person name="Levati E."/>
            <person name="Barry K.W."/>
            <person name="Belfiori B."/>
            <person name="Cichocki N."/>
            <person name="Clum A."/>
            <person name="Dockter R.B."/>
            <person name="Fauchery L."/>
            <person name="Guy J."/>
            <person name="Iotti M."/>
            <person name="Le Tacon F."/>
            <person name="Lindquist E.A."/>
            <person name="Lipzen A."/>
            <person name="Malagnac F."/>
            <person name="Mello A."/>
            <person name="Molinier V."/>
            <person name="Miyauchi S."/>
            <person name="Poulain J."/>
            <person name="Riccioni C."/>
            <person name="Rubini A."/>
            <person name="Sitrit Y."/>
            <person name="Splivallo R."/>
            <person name="Traeger S."/>
            <person name="Wang M."/>
            <person name="Zifcakova L."/>
            <person name="Wipf D."/>
            <person name="Zambonelli A."/>
            <person name="Paolocci F."/>
            <person name="Nowrousian M."/>
            <person name="Ottonello S."/>
            <person name="Baldrian P."/>
            <person name="Spatafora J.W."/>
            <person name="Henrissat B."/>
            <person name="Nagy L.G."/>
            <person name="Aury J.M."/>
            <person name="Wincker P."/>
            <person name="Grigoriev I.V."/>
            <person name="Bonfante P."/>
            <person name="Martin F.M."/>
        </authorList>
    </citation>
    <scope>NUCLEOTIDE SEQUENCE [LARGE SCALE GENOMIC DNA]</scope>
    <source>
        <strain evidence="2 3">RN42</strain>
    </source>
</reference>
<feature type="compositionally biased region" description="Polar residues" evidence="1">
    <location>
        <begin position="87"/>
        <end position="115"/>
    </location>
</feature>
<feature type="compositionally biased region" description="Polar residues" evidence="1">
    <location>
        <begin position="43"/>
        <end position="68"/>
    </location>
</feature>
<evidence type="ECO:0000256" key="1">
    <source>
        <dbReference type="SAM" id="MobiDB-lite"/>
    </source>
</evidence>
<dbReference type="EMBL" id="ML119770">
    <property type="protein sequence ID" value="RPA75168.1"/>
    <property type="molecule type" value="Genomic_DNA"/>
</dbReference>
<dbReference type="AlphaFoldDB" id="A0A3N4HRQ4"/>
<organism evidence="2 3">
    <name type="scientific">Ascobolus immersus RN42</name>
    <dbReference type="NCBI Taxonomy" id="1160509"/>
    <lineage>
        <taxon>Eukaryota</taxon>
        <taxon>Fungi</taxon>
        <taxon>Dikarya</taxon>
        <taxon>Ascomycota</taxon>
        <taxon>Pezizomycotina</taxon>
        <taxon>Pezizomycetes</taxon>
        <taxon>Pezizales</taxon>
        <taxon>Ascobolaceae</taxon>
        <taxon>Ascobolus</taxon>
    </lineage>
</organism>
<proteinExistence type="predicted"/>
<feature type="region of interest" description="Disordered" evidence="1">
    <location>
        <begin position="205"/>
        <end position="227"/>
    </location>
</feature>
<keyword evidence="3" id="KW-1185">Reference proteome</keyword>
<protein>
    <submittedName>
        <fullName evidence="2">Uncharacterized protein</fullName>
    </submittedName>
</protein>
<feature type="compositionally biased region" description="Polar residues" evidence="1">
    <location>
        <begin position="1"/>
        <end position="19"/>
    </location>
</feature>
<accession>A0A3N4HRQ4</accession>
<evidence type="ECO:0000313" key="3">
    <source>
        <dbReference type="Proteomes" id="UP000275078"/>
    </source>
</evidence>
<evidence type="ECO:0000313" key="2">
    <source>
        <dbReference type="EMBL" id="RPA75168.1"/>
    </source>
</evidence>
<sequence length="227" mass="24190">MNHNSFGTQESGNYGTYQRISMPGDDNNQENWERYEPQFTLAPDQSFSVTPTSVGTAGSQSSFFTGAGSQRCGDREGSASEGGSGGVTRNQARISGTPVTQYSSPHRQTLPSIHSLSPFPELDCTGKGSGVKPNGIGCASRSSKEDFEHGTAQPFSIQYPLSPGAVSGQDTTFRLPSFREIDKVAGLDSNGDRIWRTGDMRGVNVGSGLQPYSHHDAAVGGRGVYRD</sequence>
<gene>
    <name evidence="2" type="ORF">BJ508DRAFT_312221</name>
</gene>
<dbReference type="Proteomes" id="UP000275078">
    <property type="component" value="Unassembled WGS sequence"/>
</dbReference>
<name>A0A3N4HRQ4_ASCIM</name>
<feature type="region of interest" description="Disordered" evidence="1">
    <location>
        <begin position="1"/>
        <end position="115"/>
    </location>
</feature>